<dbReference type="PROSITE" id="PS50104">
    <property type="entry name" value="TIR"/>
    <property type="match status" value="1"/>
</dbReference>
<evidence type="ECO:0000256" key="6">
    <source>
        <dbReference type="ARBA" id="ARBA00023027"/>
    </source>
</evidence>
<feature type="region of interest" description="Disordered" evidence="8">
    <location>
        <begin position="1130"/>
        <end position="1156"/>
    </location>
</feature>
<dbReference type="Pfam" id="PF07725">
    <property type="entry name" value="LRR_3"/>
    <property type="match status" value="1"/>
</dbReference>
<evidence type="ECO:0000256" key="7">
    <source>
        <dbReference type="ARBA" id="ARBA00047304"/>
    </source>
</evidence>
<dbReference type="InterPro" id="IPR003593">
    <property type="entry name" value="AAA+_ATPase"/>
</dbReference>
<accession>A0ABM0Y283</accession>
<evidence type="ECO:0000259" key="9">
    <source>
        <dbReference type="PROSITE" id="PS50104"/>
    </source>
</evidence>
<dbReference type="InterPro" id="IPR011713">
    <property type="entry name" value="Leu-rich_rpt_3"/>
</dbReference>
<feature type="compositionally biased region" description="Basic and acidic residues" evidence="8">
    <location>
        <begin position="1169"/>
        <end position="1185"/>
    </location>
</feature>
<dbReference type="SUPFAM" id="SSF46785">
    <property type="entry name" value="Winged helix' DNA-binding domain"/>
    <property type="match status" value="1"/>
</dbReference>
<dbReference type="InterPro" id="IPR032675">
    <property type="entry name" value="LRR_dom_sf"/>
</dbReference>
<dbReference type="InterPro" id="IPR002182">
    <property type="entry name" value="NB-ARC"/>
</dbReference>
<dbReference type="Proteomes" id="UP000694864">
    <property type="component" value="Chromosome 20"/>
</dbReference>
<sequence length="1191" mass="135504">MASSSSSYDIFPSFRGKDVRRTFLSHLLNEFQHRKIIAFVDNGINSKSIHPELLRAIKASRISIVILSKNYASSSWCLNELLEIMECKDSQEQMVMTVFYDVDPSHVRYQIGDFGKGFERSCLGKTQDEKQRWKRALIDVANISGEHSKNWHSEAAMIKKICRDVSNELNSTLSKDFDEFVGIEDHIEKMNLLLSLESNEVKMIGIWGPAGIGKSTIARALYNRLSSSFQVTLFMENVKGSYRSNESYSSKLRLQERFLSELFNDKDLRIKNLGVAENRLRYWKVLVVLDDVDNIEQLNALADRPHWFGVGSRIIVTTKHKDILEAHDINHIYEVGFPSRLEALQIFSQSAFRQDSPADGYVELANEVTKLTRLPLGLSVLGSSLRGKSKTKWIRALPSLKATLHADIERILRIGYDSLGDNDNLKAIFLHIACLFNGERKDRVTQLLGNSDLDIESGLDVLVERALISISSDKRIMMHNLLQHMGRLIVRRQSTHEPGKRQFLVDAKTINDVLADNTGTGTVLGISFNVSEIEELFLGKGAFAGMHNLQILRFYKHWSNKARLHLDEGLDCLPLPPRLRLLHWEACPMKYMQTQLSAKFLVEINMRESKLEKLWQGDPMLNCLKKINLCASVNLKELPDLSKATNLERIELTRCRSLAALPSSFGKLQKLNYLHLGECINLESFPANLALKSLSFLNICECSRLKDFPEISSKIVCLSASFAAIKEVPLSVQHWNCLKRLTMICCETVTTFPLLPATVSKLYLDYSRITEIPGWIKNLNGLKILSMTYCEQLLDISPDICKLIRLQKLNFTGCINVRKFPVEIFQSFSFKHELLLRLDNVQAKSLPADIPENIHSFPLKLFMSENDFTSIPHSIKHLSHLHSLHLHDCVELVSLPELPDSLSELHAENCRSLESISQPCNSYHNPKLILKFNNCVKLIREARKLLIEEWACGYAILPGGEVPEYFSHQARGSSLTIHLHHMHLSGSMKFKACVVLPAGDWPNDVPASCIQISCHLRGNHSTSVYIWPYIDVSYTFETDHLFILNSYFTLEQDNIPEDKLQFDFGGLPCKILRCGVQFVEACPCKYDYVAHPKYDYVAHPILSSLPLEGDKCKIPSVVDMDYEDIKDAGETALQTRRSTKRKRPSSSEEPEKINKKLCVSIRKAAKKLEKSIQRQEKNKKTERLNKKLSGI</sequence>
<dbReference type="InterPro" id="IPR045344">
    <property type="entry name" value="C-JID"/>
</dbReference>
<dbReference type="RefSeq" id="XP_010494345.1">
    <property type="nucleotide sequence ID" value="XM_010496043.2"/>
</dbReference>
<dbReference type="Pfam" id="PF20160">
    <property type="entry name" value="C-JID"/>
    <property type="match status" value="1"/>
</dbReference>
<dbReference type="Gene3D" id="1.10.8.430">
    <property type="entry name" value="Helical domain of apoptotic protease-activating factors"/>
    <property type="match status" value="1"/>
</dbReference>
<dbReference type="SUPFAM" id="SSF52058">
    <property type="entry name" value="L domain-like"/>
    <property type="match status" value="1"/>
</dbReference>
<dbReference type="Gene3D" id="3.40.50.10140">
    <property type="entry name" value="Toll/interleukin-1 receptor homology (TIR) domain"/>
    <property type="match status" value="1"/>
</dbReference>
<dbReference type="InterPro" id="IPR042197">
    <property type="entry name" value="Apaf_helical"/>
</dbReference>
<dbReference type="InterPro" id="IPR044974">
    <property type="entry name" value="Disease_R_plants"/>
</dbReference>
<name>A0ABM0Y283_CAMSA</name>
<feature type="domain" description="TIR" evidence="9">
    <location>
        <begin position="6"/>
        <end position="169"/>
    </location>
</feature>
<dbReference type="Pfam" id="PF00931">
    <property type="entry name" value="NB-ARC"/>
    <property type="match status" value="1"/>
</dbReference>
<dbReference type="Gene3D" id="3.80.10.10">
    <property type="entry name" value="Ribonuclease Inhibitor"/>
    <property type="match status" value="2"/>
</dbReference>
<protein>
    <recommendedName>
        <fullName evidence="1">ADP-ribosyl cyclase/cyclic ADP-ribose hydrolase</fullName>
        <ecNumber evidence="1">3.2.2.6</ecNumber>
    </recommendedName>
</protein>
<feature type="compositionally biased region" description="Basic and acidic residues" evidence="8">
    <location>
        <begin position="1145"/>
        <end position="1154"/>
    </location>
</feature>
<evidence type="ECO:0000256" key="8">
    <source>
        <dbReference type="SAM" id="MobiDB-lite"/>
    </source>
</evidence>
<evidence type="ECO:0000256" key="3">
    <source>
        <dbReference type="ARBA" id="ARBA00022737"/>
    </source>
</evidence>
<dbReference type="SMART" id="SM00255">
    <property type="entry name" value="TIR"/>
    <property type="match status" value="1"/>
</dbReference>
<evidence type="ECO:0000256" key="4">
    <source>
        <dbReference type="ARBA" id="ARBA00022801"/>
    </source>
</evidence>
<dbReference type="InterPro" id="IPR000157">
    <property type="entry name" value="TIR_dom"/>
</dbReference>
<evidence type="ECO:0000256" key="5">
    <source>
        <dbReference type="ARBA" id="ARBA00022821"/>
    </source>
</evidence>
<dbReference type="Pfam" id="PF01582">
    <property type="entry name" value="TIR"/>
    <property type="match status" value="1"/>
</dbReference>
<keyword evidence="2" id="KW-0433">Leucine-rich repeat</keyword>
<keyword evidence="3" id="KW-0677">Repeat</keyword>
<keyword evidence="6" id="KW-0520">NAD</keyword>
<keyword evidence="4" id="KW-0378">Hydrolase</keyword>
<dbReference type="SUPFAM" id="SSF52540">
    <property type="entry name" value="P-loop containing nucleoside triphosphate hydrolases"/>
    <property type="match status" value="1"/>
</dbReference>
<dbReference type="InterPro" id="IPR036390">
    <property type="entry name" value="WH_DNA-bd_sf"/>
</dbReference>
<gene>
    <name evidence="11 12" type="primary">LOC104771515</name>
</gene>
<dbReference type="InterPro" id="IPR027417">
    <property type="entry name" value="P-loop_NTPase"/>
</dbReference>
<dbReference type="Pfam" id="PF23282">
    <property type="entry name" value="WHD_ROQ1"/>
    <property type="match status" value="1"/>
</dbReference>
<evidence type="ECO:0000313" key="10">
    <source>
        <dbReference type="Proteomes" id="UP000694864"/>
    </source>
</evidence>
<keyword evidence="10" id="KW-1185">Reference proteome</keyword>
<evidence type="ECO:0000256" key="2">
    <source>
        <dbReference type="ARBA" id="ARBA00022614"/>
    </source>
</evidence>
<dbReference type="InterPro" id="IPR058192">
    <property type="entry name" value="WHD_ROQ1-like"/>
</dbReference>
<proteinExistence type="predicted"/>
<dbReference type="GeneID" id="104771515"/>
<feature type="region of interest" description="Disordered" evidence="8">
    <location>
        <begin position="1169"/>
        <end position="1191"/>
    </location>
</feature>
<evidence type="ECO:0000313" key="11">
    <source>
        <dbReference type="RefSeq" id="XP_010494345.1"/>
    </source>
</evidence>
<reference evidence="11 12" key="3">
    <citation type="submission" date="2025-05" db="UniProtKB">
        <authorList>
            <consortium name="RefSeq"/>
        </authorList>
    </citation>
    <scope>IDENTIFICATION</scope>
    <source>
        <tissue evidence="11 12">Leaf</tissue>
    </source>
</reference>
<evidence type="ECO:0000313" key="12">
    <source>
        <dbReference type="RefSeq" id="XP_010494346.1"/>
    </source>
</evidence>
<dbReference type="PANTHER" id="PTHR11017">
    <property type="entry name" value="LEUCINE-RICH REPEAT-CONTAINING PROTEIN"/>
    <property type="match status" value="1"/>
</dbReference>
<dbReference type="InterPro" id="IPR035897">
    <property type="entry name" value="Toll_tir_struct_dom_sf"/>
</dbReference>
<dbReference type="PRINTS" id="PR00364">
    <property type="entry name" value="DISEASERSIST"/>
</dbReference>
<reference evidence="10" key="1">
    <citation type="journal article" date="1997" name="Nucleic Acids Res.">
        <title>tRNAscan-SE: a program for improved detection of transfer RNA genes in genomic sequence.</title>
        <authorList>
            <person name="Lowe T.M."/>
            <person name="Eddy S.R."/>
        </authorList>
    </citation>
    <scope>NUCLEOTIDE SEQUENCE [LARGE SCALE GENOMIC DNA]</scope>
    <source>
        <strain evidence="10">r\DH55</strain>
    </source>
</reference>
<dbReference type="PANTHER" id="PTHR11017:SF569">
    <property type="entry name" value="DISEASE RESISTANCE PROTEIN"/>
    <property type="match status" value="1"/>
</dbReference>
<reference evidence="10" key="2">
    <citation type="journal article" date="2014" name="Nat. Commun.">
        <title>The emerging biofuel crop Camelina sativa retains a highly undifferentiated hexaploid genome structure.</title>
        <authorList>
            <person name="Kagale S."/>
            <person name="Koh C."/>
            <person name="Nixon J."/>
            <person name="Bollina V."/>
            <person name="Clarke W.E."/>
            <person name="Tuteja R."/>
            <person name="Spillane C."/>
            <person name="Robinson S.J."/>
            <person name="Links M.G."/>
            <person name="Clarke C."/>
            <person name="Higgins E.E."/>
            <person name="Huebert T."/>
            <person name="Sharpe A.G."/>
            <person name="Parkin I.A."/>
        </authorList>
    </citation>
    <scope>NUCLEOTIDE SEQUENCE [LARGE SCALE GENOMIC DNA]</scope>
    <source>
        <strain evidence="10">r\DH55</strain>
    </source>
</reference>
<dbReference type="RefSeq" id="XP_010494346.1">
    <property type="nucleotide sequence ID" value="XM_010496044.2"/>
</dbReference>
<dbReference type="SUPFAM" id="SSF52200">
    <property type="entry name" value="Toll/Interleukin receptor TIR domain"/>
    <property type="match status" value="1"/>
</dbReference>
<dbReference type="SMART" id="SM00382">
    <property type="entry name" value="AAA"/>
    <property type="match status" value="1"/>
</dbReference>
<keyword evidence="5" id="KW-0611">Plant defense</keyword>
<dbReference type="EC" id="3.2.2.6" evidence="1"/>
<comment type="catalytic activity">
    <reaction evidence="7">
        <text>NAD(+) + H2O = ADP-D-ribose + nicotinamide + H(+)</text>
        <dbReference type="Rhea" id="RHEA:16301"/>
        <dbReference type="ChEBI" id="CHEBI:15377"/>
        <dbReference type="ChEBI" id="CHEBI:15378"/>
        <dbReference type="ChEBI" id="CHEBI:17154"/>
        <dbReference type="ChEBI" id="CHEBI:57540"/>
        <dbReference type="ChEBI" id="CHEBI:57967"/>
        <dbReference type="EC" id="3.2.2.6"/>
    </reaction>
    <physiologicalReaction direction="left-to-right" evidence="7">
        <dbReference type="Rhea" id="RHEA:16302"/>
    </physiologicalReaction>
</comment>
<dbReference type="Gene3D" id="3.40.50.300">
    <property type="entry name" value="P-loop containing nucleotide triphosphate hydrolases"/>
    <property type="match status" value="1"/>
</dbReference>
<evidence type="ECO:0000256" key="1">
    <source>
        <dbReference type="ARBA" id="ARBA00011982"/>
    </source>
</evidence>
<organism evidence="10 11">
    <name type="scientific">Camelina sativa</name>
    <name type="common">False flax</name>
    <name type="synonym">Myagrum sativum</name>
    <dbReference type="NCBI Taxonomy" id="90675"/>
    <lineage>
        <taxon>Eukaryota</taxon>
        <taxon>Viridiplantae</taxon>
        <taxon>Streptophyta</taxon>
        <taxon>Embryophyta</taxon>
        <taxon>Tracheophyta</taxon>
        <taxon>Spermatophyta</taxon>
        <taxon>Magnoliopsida</taxon>
        <taxon>eudicotyledons</taxon>
        <taxon>Gunneridae</taxon>
        <taxon>Pentapetalae</taxon>
        <taxon>rosids</taxon>
        <taxon>malvids</taxon>
        <taxon>Brassicales</taxon>
        <taxon>Brassicaceae</taxon>
        <taxon>Camelineae</taxon>
        <taxon>Camelina</taxon>
    </lineage>
</organism>